<name>A0A1W1HD08_9BACT</name>
<dbReference type="EMBL" id="FWEV01000135">
    <property type="protein sequence ID" value="SLM30326.1"/>
    <property type="molecule type" value="Genomic_DNA"/>
</dbReference>
<organism evidence="2 3">
    <name type="scientific">Desulfamplus magnetovallimortis</name>
    <dbReference type="NCBI Taxonomy" id="1246637"/>
    <lineage>
        <taxon>Bacteria</taxon>
        <taxon>Pseudomonadati</taxon>
        <taxon>Thermodesulfobacteriota</taxon>
        <taxon>Desulfobacteria</taxon>
        <taxon>Desulfobacterales</taxon>
        <taxon>Desulfobacteraceae</taxon>
        <taxon>Desulfamplus</taxon>
    </lineage>
</organism>
<evidence type="ECO:0000256" key="1">
    <source>
        <dbReference type="SAM" id="MobiDB-lite"/>
    </source>
</evidence>
<proteinExistence type="predicted"/>
<reference evidence="2 3" key="1">
    <citation type="submission" date="2017-03" db="EMBL/GenBank/DDBJ databases">
        <authorList>
            <person name="Afonso C.L."/>
            <person name="Miller P.J."/>
            <person name="Scott M.A."/>
            <person name="Spackman E."/>
            <person name="Goraichik I."/>
            <person name="Dimitrov K.M."/>
            <person name="Suarez D.L."/>
            <person name="Swayne D.E."/>
        </authorList>
    </citation>
    <scope>NUCLEOTIDE SEQUENCE [LARGE SCALE GENOMIC DNA]</scope>
    <source>
        <strain evidence="2">PRJEB14757</strain>
    </source>
</reference>
<dbReference type="Proteomes" id="UP000191931">
    <property type="component" value="Unassembled WGS sequence"/>
</dbReference>
<evidence type="ECO:0000313" key="2">
    <source>
        <dbReference type="EMBL" id="SLM30326.1"/>
    </source>
</evidence>
<sequence length="39" mass="4068">MTSGTCQGVKPSDNVPASDSHKSDDRATPANYADEQESA</sequence>
<protein>
    <submittedName>
        <fullName evidence="2">Uncharacterized protein</fullName>
    </submittedName>
</protein>
<dbReference type="AlphaFoldDB" id="A0A1W1HD08"/>
<feature type="region of interest" description="Disordered" evidence="1">
    <location>
        <begin position="1"/>
        <end position="39"/>
    </location>
</feature>
<gene>
    <name evidence="2" type="ORF">MTBBW1_220018</name>
</gene>
<accession>A0A1W1HD08</accession>
<keyword evidence="3" id="KW-1185">Reference proteome</keyword>
<evidence type="ECO:0000313" key="3">
    <source>
        <dbReference type="Proteomes" id="UP000191931"/>
    </source>
</evidence>